<dbReference type="SUPFAM" id="SSF53254">
    <property type="entry name" value="Phosphoglycerate mutase-like"/>
    <property type="match status" value="1"/>
</dbReference>
<keyword evidence="3" id="KW-1185">Reference proteome</keyword>
<dbReference type="AlphaFoldDB" id="A0A318UDT7"/>
<gene>
    <name evidence="2" type="ORF">B0O44_107246</name>
</gene>
<dbReference type="Pfam" id="PF00300">
    <property type="entry name" value="His_Phos_1"/>
    <property type="match status" value="1"/>
</dbReference>
<evidence type="ECO:0000256" key="1">
    <source>
        <dbReference type="PIRSR" id="PIRSR613078-2"/>
    </source>
</evidence>
<evidence type="ECO:0000313" key="3">
    <source>
        <dbReference type="Proteomes" id="UP000248198"/>
    </source>
</evidence>
<proteinExistence type="predicted"/>
<protein>
    <submittedName>
        <fullName evidence="2">Phosphohistidine phosphatase</fullName>
    </submittedName>
</protein>
<comment type="caution">
    <text evidence="2">The sequence shown here is derived from an EMBL/GenBank/DDBJ whole genome shotgun (WGS) entry which is preliminary data.</text>
</comment>
<evidence type="ECO:0000313" key="2">
    <source>
        <dbReference type="EMBL" id="PYF71630.1"/>
    </source>
</evidence>
<organism evidence="2 3">
    <name type="scientific">Pedobacter nutrimenti</name>
    <dbReference type="NCBI Taxonomy" id="1241337"/>
    <lineage>
        <taxon>Bacteria</taxon>
        <taxon>Pseudomonadati</taxon>
        <taxon>Bacteroidota</taxon>
        <taxon>Sphingobacteriia</taxon>
        <taxon>Sphingobacteriales</taxon>
        <taxon>Sphingobacteriaceae</taxon>
        <taxon>Pedobacter</taxon>
    </lineage>
</organism>
<dbReference type="InterPro" id="IPR029033">
    <property type="entry name" value="His_PPase_superfam"/>
</dbReference>
<name>A0A318UDT7_9SPHI</name>
<dbReference type="RefSeq" id="WP_110833767.1">
    <property type="nucleotide sequence ID" value="NZ_QKLU01000007.1"/>
</dbReference>
<accession>A0A318UDT7</accession>
<sequence>MKQLFLIRHGKSDWKNSDVLSDFDRPLNHRGNKDAPNMARKILKRGVLPQLLVSSPAVRAISTAKHFADVWDAPLKIQTEASIYEAGIAELLHVVTNYNDDFDRIAMFGHNPGFTDFANYLCDEDIYNIPTAGIVIINFNTDQWEEVSYHTGTMLLFDFPKNTDDLY</sequence>
<dbReference type="PANTHER" id="PTHR47623:SF1">
    <property type="entry name" value="OS09G0287300 PROTEIN"/>
    <property type="match status" value="1"/>
</dbReference>
<dbReference type="Gene3D" id="3.40.50.1240">
    <property type="entry name" value="Phosphoglycerate mutase-like"/>
    <property type="match status" value="1"/>
</dbReference>
<dbReference type="CDD" id="cd07067">
    <property type="entry name" value="HP_PGM_like"/>
    <property type="match status" value="1"/>
</dbReference>
<dbReference type="PANTHER" id="PTHR47623">
    <property type="entry name" value="OS09G0287300 PROTEIN"/>
    <property type="match status" value="1"/>
</dbReference>
<reference evidence="2 3" key="1">
    <citation type="submission" date="2018-06" db="EMBL/GenBank/DDBJ databases">
        <title>Genomic Encyclopedia of Archaeal and Bacterial Type Strains, Phase II (KMG-II): from individual species to whole genera.</title>
        <authorList>
            <person name="Goeker M."/>
        </authorList>
    </citation>
    <scope>NUCLEOTIDE SEQUENCE [LARGE SCALE GENOMIC DNA]</scope>
    <source>
        <strain evidence="2 3">DSM 27372</strain>
    </source>
</reference>
<dbReference type="EMBL" id="QKLU01000007">
    <property type="protein sequence ID" value="PYF71630.1"/>
    <property type="molecule type" value="Genomic_DNA"/>
</dbReference>
<dbReference type="InterPro" id="IPR013078">
    <property type="entry name" value="His_Pase_superF_clade-1"/>
</dbReference>
<feature type="binding site" evidence="1">
    <location>
        <position position="59"/>
    </location>
    <ligand>
        <name>substrate</name>
    </ligand>
</feature>
<dbReference type="OrthoDB" id="9810154at2"/>
<dbReference type="Proteomes" id="UP000248198">
    <property type="component" value="Unassembled WGS sequence"/>
</dbReference>